<comment type="caution">
    <text evidence="1">The sequence shown here is derived from an EMBL/GenBank/DDBJ whole genome shotgun (WGS) entry which is preliminary data.</text>
</comment>
<sequence length="445" mass="50912">MATSIKETNNEVFARLLEHIPEQFQHLVVNDDDDPRRIFATDEEQELLKHSKVDDIMMTLPNKPVVKIRYKSLTQTRFFVVIPEHPYESITPFIGNTASRNDAQASTNGVLLSNNAGLLTLLWAQVKELPVHTHKGDELIDEVFGVKGLLEVDKIKKHFMDCDIWEVDKDIFEKNPFSLYGAWLTHYSENLSISFSDDTLVLYRRMFEQSFGEFTGEPLFRSLTATHFSHSFLEIYRCIERLYSIPFIKELLKVTNSNIKNSQFAVELEKQLSWRPKEEDALIKLIRMLDDTELLLNLKKELGIADTASEEKLEYQKIRNIIHSTLGSADLLGQSLEKEQAATVHIRDEDSEDSAQGQLIDALADTLTESIRNIIPGSSKLNPDSLPRAVGKAIYQLRNSIAHWRPSGDSSQQPDNWEAVLFLINQLVFQLYKLFEEDIAAELSS</sequence>
<evidence type="ECO:0000313" key="2">
    <source>
        <dbReference type="Proteomes" id="UP000190229"/>
    </source>
</evidence>
<dbReference type="RefSeq" id="WP_079291406.1">
    <property type="nucleotide sequence ID" value="NZ_MWPS01000029.1"/>
</dbReference>
<dbReference type="AlphaFoldDB" id="A0A1V4ERG2"/>
<organism evidence="1 2">
    <name type="scientific">Ferroacidibacillus organovorans</name>
    <dbReference type="NCBI Taxonomy" id="1765683"/>
    <lineage>
        <taxon>Bacteria</taxon>
        <taxon>Bacillati</taxon>
        <taxon>Bacillota</taxon>
        <taxon>Bacilli</taxon>
        <taxon>Bacillales</taxon>
        <taxon>Alicyclobacillaceae</taxon>
        <taxon>Ferroacidibacillus</taxon>
    </lineage>
</organism>
<protein>
    <submittedName>
        <fullName evidence="1">Uncharacterized protein</fullName>
    </submittedName>
</protein>
<name>A0A1V4ERG2_9BACL</name>
<reference evidence="1 2" key="1">
    <citation type="submission" date="2017-02" db="EMBL/GenBank/DDBJ databases">
        <title>Draft genome of Acidibacillus ferrooxidans Huett2.</title>
        <authorList>
            <person name="Schopf S."/>
        </authorList>
    </citation>
    <scope>NUCLEOTIDE SEQUENCE [LARGE SCALE GENOMIC DNA]</scope>
    <source>
        <strain evidence="1 2">Huett2</strain>
    </source>
</reference>
<evidence type="ECO:0000313" key="1">
    <source>
        <dbReference type="EMBL" id="OPG15440.1"/>
    </source>
</evidence>
<accession>A0A1V4ERG2</accession>
<gene>
    <name evidence="1" type="ORF">B2M26_11860</name>
</gene>
<proteinExistence type="predicted"/>
<dbReference type="Proteomes" id="UP000190229">
    <property type="component" value="Unassembled WGS sequence"/>
</dbReference>
<dbReference type="EMBL" id="MWPS01000029">
    <property type="protein sequence ID" value="OPG15440.1"/>
    <property type="molecule type" value="Genomic_DNA"/>
</dbReference>
<keyword evidence="2" id="KW-1185">Reference proteome</keyword>